<dbReference type="PRINTS" id="PR00038">
    <property type="entry name" value="HTHLUXR"/>
</dbReference>
<dbReference type="InterPro" id="IPR011006">
    <property type="entry name" value="CheY-like_superfamily"/>
</dbReference>
<feature type="domain" description="HTH luxR-type" evidence="4">
    <location>
        <begin position="139"/>
        <end position="204"/>
    </location>
</feature>
<name>A0A934MHJ3_9RHOB</name>
<dbReference type="InterPro" id="IPR000792">
    <property type="entry name" value="Tscrpt_reg_LuxR_C"/>
</dbReference>
<sequence length="206" mass="22368">MHILIADDHELLRDMFVLYLGRDPETRISTAASFDAARALVAHATRPKFDLVLLDVFMPGMDGLRGLGAMLQMENALRVALMSGQGTRDMAEQALALGAVGFVPKSLSAEAFEDAVRRMVGGEVVAELADLPCDTQIGGVRDSFGLSPREMQVLGLLTQGRTNKEIALALDIREPTVKLHVKTVYRKMGASNRTHAAMMAKETGLF</sequence>
<feature type="modified residue" description="4-aspartylphosphate" evidence="3">
    <location>
        <position position="55"/>
    </location>
</feature>
<dbReference type="InterPro" id="IPR001789">
    <property type="entry name" value="Sig_transdc_resp-reg_receiver"/>
</dbReference>
<dbReference type="CDD" id="cd17535">
    <property type="entry name" value="REC_NarL-like"/>
    <property type="match status" value="1"/>
</dbReference>
<feature type="domain" description="Response regulatory" evidence="5">
    <location>
        <begin position="2"/>
        <end position="120"/>
    </location>
</feature>
<evidence type="ECO:0000313" key="6">
    <source>
        <dbReference type="EMBL" id="MBJ3763369.1"/>
    </source>
</evidence>
<proteinExistence type="predicted"/>
<keyword evidence="2" id="KW-0238">DNA-binding</keyword>
<dbReference type="GO" id="GO:0000160">
    <property type="term" value="P:phosphorelay signal transduction system"/>
    <property type="evidence" value="ECO:0007669"/>
    <property type="project" value="InterPro"/>
</dbReference>
<dbReference type="AlphaFoldDB" id="A0A934MHJ3"/>
<evidence type="ECO:0000256" key="3">
    <source>
        <dbReference type="PROSITE-ProRule" id="PRU00169"/>
    </source>
</evidence>
<evidence type="ECO:0000259" key="4">
    <source>
        <dbReference type="PROSITE" id="PS50043"/>
    </source>
</evidence>
<keyword evidence="7" id="KW-1185">Reference proteome</keyword>
<dbReference type="SMART" id="SM00421">
    <property type="entry name" value="HTH_LUXR"/>
    <property type="match status" value="1"/>
</dbReference>
<dbReference type="CDD" id="cd06170">
    <property type="entry name" value="LuxR_C_like"/>
    <property type="match status" value="1"/>
</dbReference>
<dbReference type="Pfam" id="PF00196">
    <property type="entry name" value="GerE"/>
    <property type="match status" value="1"/>
</dbReference>
<keyword evidence="1 3" id="KW-0597">Phosphoprotein</keyword>
<accession>A0A934MHJ3</accession>
<dbReference type="Proteomes" id="UP000642488">
    <property type="component" value="Unassembled WGS sequence"/>
</dbReference>
<protein>
    <submittedName>
        <fullName evidence="6">Response regulator transcription factor</fullName>
    </submittedName>
</protein>
<evidence type="ECO:0000256" key="1">
    <source>
        <dbReference type="ARBA" id="ARBA00022553"/>
    </source>
</evidence>
<reference evidence="6" key="1">
    <citation type="submission" date="2020-12" db="EMBL/GenBank/DDBJ databases">
        <title>Bacterial taxonomy.</title>
        <authorList>
            <person name="Pan X."/>
        </authorList>
    </citation>
    <scope>NUCLEOTIDE SEQUENCE</scope>
    <source>
        <strain evidence="6">KCTC 52957</strain>
    </source>
</reference>
<dbReference type="Gene3D" id="3.40.50.2300">
    <property type="match status" value="1"/>
</dbReference>
<dbReference type="PROSITE" id="PS50043">
    <property type="entry name" value="HTH_LUXR_2"/>
    <property type="match status" value="1"/>
</dbReference>
<dbReference type="InterPro" id="IPR051015">
    <property type="entry name" value="EvgA-like"/>
</dbReference>
<evidence type="ECO:0000256" key="2">
    <source>
        <dbReference type="ARBA" id="ARBA00023125"/>
    </source>
</evidence>
<dbReference type="Pfam" id="PF00072">
    <property type="entry name" value="Response_reg"/>
    <property type="match status" value="1"/>
</dbReference>
<dbReference type="GO" id="GO:0003677">
    <property type="term" value="F:DNA binding"/>
    <property type="evidence" value="ECO:0007669"/>
    <property type="project" value="UniProtKB-KW"/>
</dbReference>
<dbReference type="SMART" id="SM00448">
    <property type="entry name" value="REC"/>
    <property type="match status" value="1"/>
</dbReference>
<dbReference type="SUPFAM" id="SSF46894">
    <property type="entry name" value="C-terminal effector domain of the bipartite response regulators"/>
    <property type="match status" value="1"/>
</dbReference>
<organism evidence="6 7">
    <name type="scientific">Palleronia pontilimi</name>
    <dbReference type="NCBI Taxonomy" id="1964209"/>
    <lineage>
        <taxon>Bacteria</taxon>
        <taxon>Pseudomonadati</taxon>
        <taxon>Pseudomonadota</taxon>
        <taxon>Alphaproteobacteria</taxon>
        <taxon>Rhodobacterales</taxon>
        <taxon>Roseobacteraceae</taxon>
        <taxon>Palleronia</taxon>
    </lineage>
</organism>
<dbReference type="GO" id="GO:0006355">
    <property type="term" value="P:regulation of DNA-templated transcription"/>
    <property type="evidence" value="ECO:0007669"/>
    <property type="project" value="InterPro"/>
</dbReference>
<evidence type="ECO:0000259" key="5">
    <source>
        <dbReference type="PROSITE" id="PS50110"/>
    </source>
</evidence>
<comment type="caution">
    <text evidence="6">The sequence shown here is derived from an EMBL/GenBank/DDBJ whole genome shotgun (WGS) entry which is preliminary data.</text>
</comment>
<evidence type="ECO:0000313" key="7">
    <source>
        <dbReference type="Proteomes" id="UP000642488"/>
    </source>
</evidence>
<dbReference type="SUPFAM" id="SSF52172">
    <property type="entry name" value="CheY-like"/>
    <property type="match status" value="1"/>
</dbReference>
<dbReference type="InterPro" id="IPR058245">
    <property type="entry name" value="NreC/VraR/RcsB-like_REC"/>
</dbReference>
<dbReference type="InterPro" id="IPR036388">
    <property type="entry name" value="WH-like_DNA-bd_sf"/>
</dbReference>
<dbReference type="InterPro" id="IPR016032">
    <property type="entry name" value="Sig_transdc_resp-reg_C-effctor"/>
</dbReference>
<dbReference type="PANTHER" id="PTHR45566:SF1">
    <property type="entry name" value="HTH-TYPE TRANSCRIPTIONAL REGULATOR YHJB-RELATED"/>
    <property type="match status" value="1"/>
</dbReference>
<dbReference type="PANTHER" id="PTHR45566">
    <property type="entry name" value="HTH-TYPE TRANSCRIPTIONAL REGULATOR YHJB-RELATED"/>
    <property type="match status" value="1"/>
</dbReference>
<dbReference type="EMBL" id="JAEKPD010000010">
    <property type="protein sequence ID" value="MBJ3763369.1"/>
    <property type="molecule type" value="Genomic_DNA"/>
</dbReference>
<dbReference type="Gene3D" id="1.10.10.10">
    <property type="entry name" value="Winged helix-like DNA-binding domain superfamily/Winged helix DNA-binding domain"/>
    <property type="match status" value="1"/>
</dbReference>
<gene>
    <name evidence="6" type="ORF">ILP92_11495</name>
</gene>
<dbReference type="PROSITE" id="PS50110">
    <property type="entry name" value="RESPONSE_REGULATORY"/>
    <property type="match status" value="1"/>
</dbReference>